<evidence type="ECO:0000259" key="8">
    <source>
        <dbReference type="PROSITE" id="PS50928"/>
    </source>
</evidence>
<evidence type="ECO:0000256" key="1">
    <source>
        <dbReference type="ARBA" id="ARBA00004651"/>
    </source>
</evidence>
<dbReference type="EMBL" id="OCNE01000001">
    <property type="protein sequence ID" value="SOD59063.1"/>
    <property type="molecule type" value="Genomic_DNA"/>
</dbReference>
<gene>
    <name evidence="9" type="ORF">SAMN06297387_101463</name>
</gene>
<reference evidence="9 10" key="1">
    <citation type="submission" date="2017-09" db="EMBL/GenBank/DDBJ databases">
        <authorList>
            <person name="Ehlers B."/>
            <person name="Leendertz F.H."/>
        </authorList>
    </citation>
    <scope>NUCLEOTIDE SEQUENCE [LARGE SCALE GENOMIC DNA]</scope>
    <source>
        <strain evidence="9 10">CGMCC 4.7095</strain>
    </source>
</reference>
<dbReference type="PANTHER" id="PTHR43744:SF6">
    <property type="entry name" value="ABC TRANSPORTER PERMEASE PROTEIN YESQ-RELATED"/>
    <property type="match status" value="1"/>
</dbReference>
<evidence type="ECO:0000256" key="7">
    <source>
        <dbReference type="RuleBase" id="RU363032"/>
    </source>
</evidence>
<keyword evidence="5 7" id="KW-1133">Transmembrane helix</keyword>
<keyword evidence="3" id="KW-1003">Cell membrane</keyword>
<dbReference type="InterPro" id="IPR035906">
    <property type="entry name" value="MetI-like_sf"/>
</dbReference>
<keyword evidence="2 7" id="KW-0813">Transport</keyword>
<dbReference type="InterPro" id="IPR000515">
    <property type="entry name" value="MetI-like"/>
</dbReference>
<feature type="transmembrane region" description="Helical" evidence="7">
    <location>
        <begin position="199"/>
        <end position="216"/>
    </location>
</feature>
<evidence type="ECO:0000256" key="5">
    <source>
        <dbReference type="ARBA" id="ARBA00022989"/>
    </source>
</evidence>
<dbReference type="Pfam" id="PF00528">
    <property type="entry name" value="BPD_transp_1"/>
    <property type="match status" value="1"/>
</dbReference>
<dbReference type="CDD" id="cd06261">
    <property type="entry name" value="TM_PBP2"/>
    <property type="match status" value="1"/>
</dbReference>
<feature type="transmembrane region" description="Helical" evidence="7">
    <location>
        <begin position="143"/>
        <end position="167"/>
    </location>
</feature>
<comment type="subcellular location">
    <subcellularLocation>
        <location evidence="1 7">Cell membrane</location>
        <topology evidence="1 7">Multi-pass membrane protein</topology>
    </subcellularLocation>
</comment>
<sequence>MSVLNRPAGTTAPSWRRFALHAALAAGAFVTVYPLLWMTGSSLKPENEIFGGSSPVPGNPTTEHYTEGWSAGGDFGTYFLNSLTISVLAVIGNVLACSMAAYAFARLDFRFRKLWFALMLATIMLPYHAVLIPQYFLFHELGWINTILPLVIPKFLATDAFFVFLMVQFIRSLPPELDQAAAIDGCNPFQTYRRLIFPLLRPALVTTAAFTFIWTYEDFFSQLVYLNDSSQYTVPLGLRMFLNSMGDSSYGQLFAMSVLTVLPVFVLFVLFQKHLVEGISTGSVKG</sequence>
<protein>
    <submittedName>
        <fullName evidence="9">Carbohydrate ABC transporter membrane protein 2, CUT1 family</fullName>
    </submittedName>
</protein>
<dbReference type="PROSITE" id="PS50928">
    <property type="entry name" value="ABC_TM1"/>
    <property type="match status" value="1"/>
</dbReference>
<proteinExistence type="inferred from homology"/>
<dbReference type="Gene3D" id="1.10.3720.10">
    <property type="entry name" value="MetI-like"/>
    <property type="match status" value="1"/>
</dbReference>
<dbReference type="Proteomes" id="UP000219072">
    <property type="component" value="Unassembled WGS sequence"/>
</dbReference>
<keyword evidence="4 7" id="KW-0812">Transmembrane</keyword>
<feature type="transmembrane region" description="Helical" evidence="7">
    <location>
        <begin position="250"/>
        <end position="271"/>
    </location>
</feature>
<feature type="transmembrane region" description="Helical" evidence="7">
    <location>
        <begin position="114"/>
        <end position="137"/>
    </location>
</feature>
<dbReference type="AlphaFoldDB" id="A0A286DKD9"/>
<evidence type="ECO:0000256" key="3">
    <source>
        <dbReference type="ARBA" id="ARBA00022475"/>
    </source>
</evidence>
<organism evidence="9 10">
    <name type="scientific">Streptomyces zhaozhouensis</name>
    <dbReference type="NCBI Taxonomy" id="1300267"/>
    <lineage>
        <taxon>Bacteria</taxon>
        <taxon>Bacillati</taxon>
        <taxon>Actinomycetota</taxon>
        <taxon>Actinomycetes</taxon>
        <taxon>Kitasatosporales</taxon>
        <taxon>Streptomycetaceae</taxon>
        <taxon>Streptomyces</taxon>
    </lineage>
</organism>
<dbReference type="OrthoDB" id="2063054at2"/>
<dbReference type="RefSeq" id="WP_097229202.1">
    <property type="nucleotide sequence ID" value="NZ_OCNE01000001.1"/>
</dbReference>
<dbReference type="PANTHER" id="PTHR43744">
    <property type="entry name" value="ABC TRANSPORTER PERMEASE PROTEIN MG189-RELATED-RELATED"/>
    <property type="match status" value="1"/>
</dbReference>
<feature type="transmembrane region" description="Helical" evidence="7">
    <location>
        <begin position="78"/>
        <end position="102"/>
    </location>
</feature>
<feature type="domain" description="ABC transmembrane type-1" evidence="8">
    <location>
        <begin position="79"/>
        <end position="271"/>
    </location>
</feature>
<evidence type="ECO:0000313" key="9">
    <source>
        <dbReference type="EMBL" id="SOD59063.1"/>
    </source>
</evidence>
<feature type="transmembrane region" description="Helical" evidence="7">
    <location>
        <begin position="18"/>
        <end position="37"/>
    </location>
</feature>
<keyword evidence="6 7" id="KW-0472">Membrane</keyword>
<evidence type="ECO:0000313" key="10">
    <source>
        <dbReference type="Proteomes" id="UP000219072"/>
    </source>
</evidence>
<comment type="similarity">
    <text evidence="7">Belongs to the binding-protein-dependent transport system permease family.</text>
</comment>
<dbReference type="SUPFAM" id="SSF161098">
    <property type="entry name" value="MetI-like"/>
    <property type="match status" value="1"/>
</dbReference>
<dbReference type="GO" id="GO:0005886">
    <property type="term" value="C:plasma membrane"/>
    <property type="evidence" value="ECO:0007669"/>
    <property type="project" value="UniProtKB-SubCell"/>
</dbReference>
<evidence type="ECO:0000256" key="2">
    <source>
        <dbReference type="ARBA" id="ARBA00022448"/>
    </source>
</evidence>
<keyword evidence="10" id="KW-1185">Reference proteome</keyword>
<dbReference type="GO" id="GO:0055085">
    <property type="term" value="P:transmembrane transport"/>
    <property type="evidence" value="ECO:0007669"/>
    <property type="project" value="InterPro"/>
</dbReference>
<evidence type="ECO:0000256" key="6">
    <source>
        <dbReference type="ARBA" id="ARBA00023136"/>
    </source>
</evidence>
<accession>A0A286DKD9</accession>
<evidence type="ECO:0000256" key="4">
    <source>
        <dbReference type="ARBA" id="ARBA00022692"/>
    </source>
</evidence>
<name>A0A286DKD9_9ACTN</name>